<feature type="transmembrane region" description="Helical" evidence="7">
    <location>
        <begin position="6"/>
        <end position="30"/>
    </location>
</feature>
<evidence type="ECO:0000256" key="7">
    <source>
        <dbReference type="RuleBase" id="RU362048"/>
    </source>
</evidence>
<dbReference type="RefSeq" id="WP_066605282.1">
    <property type="nucleotide sequence ID" value="NZ_CP014230.1"/>
</dbReference>
<dbReference type="KEGG" id="doa:AXF15_07140"/>
<keyword evidence="5 7" id="KW-1133">Transmembrane helix</keyword>
<evidence type="ECO:0000256" key="4">
    <source>
        <dbReference type="ARBA" id="ARBA00022692"/>
    </source>
</evidence>
<evidence type="ECO:0000256" key="3">
    <source>
        <dbReference type="ARBA" id="ARBA00022475"/>
    </source>
</evidence>
<keyword evidence="4 7" id="KW-0812">Transmembrane</keyword>
<evidence type="ECO:0000313" key="9">
    <source>
        <dbReference type="Proteomes" id="UP000063964"/>
    </source>
</evidence>
<organism evidence="8 9">
    <name type="scientific">Desulfomicrobium orale DSM 12838</name>
    <dbReference type="NCBI Taxonomy" id="888061"/>
    <lineage>
        <taxon>Bacteria</taxon>
        <taxon>Pseudomonadati</taxon>
        <taxon>Thermodesulfobacteriota</taxon>
        <taxon>Desulfovibrionia</taxon>
        <taxon>Desulfovibrionales</taxon>
        <taxon>Desulfomicrobiaceae</taxon>
        <taxon>Desulfomicrobium</taxon>
    </lineage>
</organism>
<feature type="transmembrane region" description="Helical" evidence="7">
    <location>
        <begin position="141"/>
        <end position="159"/>
    </location>
</feature>
<sequence length="201" mass="21005">MDIALLNLYVSLTIKLFFLVTPFFVISVFLSMTEHMTTVEQRRVATRTTISVAIISLVLYFAGNPIFATLGITLDGFRIGAGSLLFLSAVTMVSGKRSTQEVPPDADFAVVPLAIPITVGPATIGGLLILGAELGGIAERIVGTAALLSACLSVGALLFSARVLKKVLGTVGLSIMTKITGLVLSAMSAQIVFTGVKNFLG</sequence>
<dbReference type="GO" id="GO:0005886">
    <property type="term" value="C:plasma membrane"/>
    <property type="evidence" value="ECO:0007669"/>
    <property type="project" value="UniProtKB-SubCell"/>
</dbReference>
<evidence type="ECO:0000313" key="8">
    <source>
        <dbReference type="EMBL" id="AMD92897.1"/>
    </source>
</evidence>
<dbReference type="Proteomes" id="UP000063964">
    <property type="component" value="Chromosome"/>
</dbReference>
<keyword evidence="6 7" id="KW-0472">Membrane</keyword>
<dbReference type="NCBIfam" id="TIGR00427">
    <property type="entry name" value="NAAT family transporter"/>
    <property type="match status" value="1"/>
</dbReference>
<name>A0A0X8JQ39_9BACT</name>
<feature type="transmembrane region" description="Helical" evidence="7">
    <location>
        <begin position="106"/>
        <end position="129"/>
    </location>
</feature>
<dbReference type="AlphaFoldDB" id="A0A0X8JQ39"/>
<gene>
    <name evidence="8" type="ORF">AXF15_07140</name>
</gene>
<comment type="subcellular location">
    <subcellularLocation>
        <location evidence="1 7">Cell membrane</location>
        <topology evidence="1 7">Multi-pass membrane protein</topology>
    </subcellularLocation>
</comment>
<dbReference type="PANTHER" id="PTHR33508:SF1">
    <property type="entry name" value="UPF0056 MEMBRANE PROTEIN YHCE"/>
    <property type="match status" value="1"/>
</dbReference>
<evidence type="ECO:0000256" key="6">
    <source>
        <dbReference type="ARBA" id="ARBA00023136"/>
    </source>
</evidence>
<keyword evidence="9" id="KW-1185">Reference proteome</keyword>
<comment type="similarity">
    <text evidence="2 7">Belongs to the UPF0056 (MarC) family.</text>
</comment>
<dbReference type="STRING" id="888061.AXF15_07140"/>
<evidence type="ECO:0000256" key="2">
    <source>
        <dbReference type="ARBA" id="ARBA00009784"/>
    </source>
</evidence>
<proteinExistence type="inferred from homology"/>
<keyword evidence="3" id="KW-1003">Cell membrane</keyword>
<feature type="transmembrane region" description="Helical" evidence="7">
    <location>
        <begin position="76"/>
        <end position="94"/>
    </location>
</feature>
<feature type="transmembrane region" description="Helical" evidence="7">
    <location>
        <begin position="50"/>
        <end position="70"/>
    </location>
</feature>
<dbReference type="EMBL" id="CP014230">
    <property type="protein sequence ID" value="AMD92897.1"/>
    <property type="molecule type" value="Genomic_DNA"/>
</dbReference>
<evidence type="ECO:0000256" key="5">
    <source>
        <dbReference type="ARBA" id="ARBA00022989"/>
    </source>
</evidence>
<dbReference type="Pfam" id="PF01914">
    <property type="entry name" value="MarC"/>
    <property type="match status" value="1"/>
</dbReference>
<evidence type="ECO:0000256" key="1">
    <source>
        <dbReference type="ARBA" id="ARBA00004651"/>
    </source>
</evidence>
<dbReference type="PANTHER" id="PTHR33508">
    <property type="entry name" value="UPF0056 MEMBRANE PROTEIN YHCE"/>
    <property type="match status" value="1"/>
</dbReference>
<protein>
    <recommendedName>
        <fullName evidence="7">UPF0056 membrane protein</fullName>
    </recommendedName>
</protein>
<reference evidence="9" key="1">
    <citation type="submission" date="2016-02" db="EMBL/GenBank/DDBJ databases">
        <authorList>
            <person name="Holder M.E."/>
            <person name="Ajami N.J."/>
            <person name="Petrosino J.F."/>
        </authorList>
    </citation>
    <scope>NUCLEOTIDE SEQUENCE [LARGE SCALE GENOMIC DNA]</scope>
    <source>
        <strain evidence="9">DSM 12838</strain>
    </source>
</reference>
<accession>A0A0X8JQ39</accession>
<feature type="transmembrane region" description="Helical" evidence="7">
    <location>
        <begin position="171"/>
        <end position="193"/>
    </location>
</feature>
<dbReference type="InterPro" id="IPR002771">
    <property type="entry name" value="Multi_antbiot-R_MarC"/>
</dbReference>